<dbReference type="AlphaFoldDB" id="A0A7W9KSG1"/>
<dbReference type="RefSeq" id="WP_312890636.1">
    <property type="nucleotide sequence ID" value="NZ_BAAAWY010000076.1"/>
</dbReference>
<organism evidence="2 3">
    <name type="scientific">Kutzneria kofuensis</name>
    <dbReference type="NCBI Taxonomy" id="103725"/>
    <lineage>
        <taxon>Bacteria</taxon>
        <taxon>Bacillati</taxon>
        <taxon>Actinomycetota</taxon>
        <taxon>Actinomycetes</taxon>
        <taxon>Pseudonocardiales</taxon>
        <taxon>Pseudonocardiaceae</taxon>
        <taxon>Kutzneria</taxon>
    </lineage>
</organism>
<dbReference type="InterPro" id="IPR036513">
    <property type="entry name" value="STAS_dom_sf"/>
</dbReference>
<accession>A0A7W9KSG1</accession>
<dbReference type="Gene3D" id="3.30.750.24">
    <property type="entry name" value="STAS domain"/>
    <property type="match status" value="1"/>
</dbReference>
<evidence type="ECO:0000313" key="3">
    <source>
        <dbReference type="Proteomes" id="UP000585638"/>
    </source>
</evidence>
<feature type="domain" description="STAS" evidence="1">
    <location>
        <begin position="196"/>
        <end position="281"/>
    </location>
</feature>
<dbReference type="InterPro" id="IPR025847">
    <property type="entry name" value="MEDS_domain"/>
</dbReference>
<dbReference type="PROSITE" id="PS50801">
    <property type="entry name" value="STAS"/>
    <property type="match status" value="1"/>
</dbReference>
<evidence type="ECO:0000259" key="1">
    <source>
        <dbReference type="PROSITE" id="PS50801"/>
    </source>
</evidence>
<dbReference type="SUPFAM" id="SSF52091">
    <property type="entry name" value="SpoIIaa-like"/>
    <property type="match status" value="1"/>
</dbReference>
<proteinExistence type="predicted"/>
<comment type="caution">
    <text evidence="2">The sequence shown here is derived from an EMBL/GenBank/DDBJ whole genome shotgun (WGS) entry which is preliminary data.</text>
</comment>
<dbReference type="CDD" id="cd07043">
    <property type="entry name" value="STAS_anti-anti-sigma_factors"/>
    <property type="match status" value="1"/>
</dbReference>
<keyword evidence="3" id="KW-1185">Reference proteome</keyword>
<dbReference type="InterPro" id="IPR002645">
    <property type="entry name" value="STAS_dom"/>
</dbReference>
<dbReference type="Proteomes" id="UP000585638">
    <property type="component" value="Unassembled WGS sequence"/>
</dbReference>
<reference evidence="2 3" key="1">
    <citation type="submission" date="2020-08" db="EMBL/GenBank/DDBJ databases">
        <title>Sequencing the genomes of 1000 actinobacteria strains.</title>
        <authorList>
            <person name="Klenk H.-P."/>
        </authorList>
    </citation>
    <scope>NUCLEOTIDE SEQUENCE [LARGE SCALE GENOMIC DNA]</scope>
    <source>
        <strain evidence="2 3">DSM 43851</strain>
    </source>
</reference>
<protein>
    <submittedName>
        <fullName evidence="2">Anti-anti-sigma regulatory factor</fullName>
    </submittedName>
</protein>
<name>A0A7W9KSG1_9PSEU</name>
<dbReference type="Pfam" id="PF14417">
    <property type="entry name" value="MEDS"/>
    <property type="match status" value="1"/>
</dbReference>
<gene>
    <name evidence="2" type="ORF">BJ998_008353</name>
</gene>
<sequence>MVRASGTVDNALGLGLHDHVCWSYDDDAEFRSHARDFLIEGLALGQRVCYIGDDTADALAADLREVDGMDAALRRGAACVAAVRDTYRPDAVVEPAAQVATYASATEQALADGFSGLRVAADVTTMVRQPAQHDAFARYEHLVDRYMTVRPFAALCGYDRVELGKRAVAQLACMHPNTTEDATPFRLYGSADCSAELAGDLDILSAELFPLALRRAEPHPSAGRVVLDASRVDFMDHRSLMALDDHARDHGVTVVVRTDLHTPAHVIEALKLTGVRVDSAT</sequence>
<evidence type="ECO:0000313" key="2">
    <source>
        <dbReference type="EMBL" id="MBB5897094.1"/>
    </source>
</evidence>
<dbReference type="EMBL" id="JACHIR010000002">
    <property type="protein sequence ID" value="MBB5897094.1"/>
    <property type="molecule type" value="Genomic_DNA"/>
</dbReference>